<dbReference type="OrthoDB" id="1093345at2"/>
<evidence type="ECO:0000313" key="1">
    <source>
        <dbReference type="EMBL" id="SFQ06531.1"/>
    </source>
</evidence>
<protein>
    <submittedName>
        <fullName evidence="1">Uncharacterized protein</fullName>
    </submittedName>
</protein>
<reference evidence="1 2" key="1">
    <citation type="submission" date="2016-10" db="EMBL/GenBank/DDBJ databases">
        <authorList>
            <person name="de Groot N.N."/>
        </authorList>
    </citation>
    <scope>NUCLEOTIDE SEQUENCE [LARGE SCALE GENOMIC DNA]</scope>
    <source>
        <strain evidence="2">E92,LMG 26720,CCM 7988</strain>
    </source>
</reference>
<gene>
    <name evidence="1" type="ORF">SAMN04515674_109101</name>
</gene>
<dbReference type="AlphaFoldDB" id="A0A1I5VGI8"/>
<organism evidence="1 2">
    <name type="scientific">Pseudarcicella hirudinis</name>
    <dbReference type="NCBI Taxonomy" id="1079859"/>
    <lineage>
        <taxon>Bacteria</taxon>
        <taxon>Pseudomonadati</taxon>
        <taxon>Bacteroidota</taxon>
        <taxon>Cytophagia</taxon>
        <taxon>Cytophagales</taxon>
        <taxon>Flectobacillaceae</taxon>
        <taxon>Pseudarcicella</taxon>
    </lineage>
</organism>
<keyword evidence="2" id="KW-1185">Reference proteome</keyword>
<name>A0A1I5VGI8_9BACT</name>
<dbReference type="STRING" id="1079859.SAMN04515674_109101"/>
<dbReference type="RefSeq" id="WP_092018130.1">
    <property type="nucleotide sequence ID" value="NZ_FOXH01000009.1"/>
</dbReference>
<evidence type="ECO:0000313" key="2">
    <source>
        <dbReference type="Proteomes" id="UP000199306"/>
    </source>
</evidence>
<accession>A0A1I5VGI8</accession>
<proteinExistence type="predicted"/>
<dbReference type="EMBL" id="FOXH01000009">
    <property type="protein sequence ID" value="SFQ06531.1"/>
    <property type="molecule type" value="Genomic_DNA"/>
</dbReference>
<sequence length="893" mass="100733">MKKALLLLAGLLAAVGGYFFYKNMTSESASLADFIPDKTLLLVESNSIQKTNFNKAFQRVLPVAEAKKQLELLRKIGFNKTEISDFLGDKNLLFALLPEGKDNLQFVTFAPIRGEDRPFVEKLREMSFKTEGMRGIRHTTRGYKIYEIIDASSKSVLSYLLEDNHLIFSRSSLLIEDIVLNRKNLWAKNLNLESKSDTLQTFLHFNAKAISHFSSYSLQYGQEFSTFLAGLLPESNHLEIHKFAKQKAVNGVSVEKIDTENSFWKVFENQTPEKISAAGLIPNSSAMVLHFSLSNPFLMGEAIGKLQESDKKISQLKEMANTRFGVDFKSIFEKTGKEIILLGMENYEGNGSKRILLIREASENQLYRAFTNISRKVAASENRRDFSERYGSFNVSTLGLKNFPGLLFGGLGADFEESYFTNYNGYVVIANDLSTLQDYLLSISKGDVWSNSYKNQSILKSCKAANITFVFNPVKGWEGTSAAFTSKWQQKLAKFKETDAGSQNLIFQRNLENNTLSSQITWLNESSKIRESDFSNTLVMLNNTNIRAASNPFFLANPVSHLIETLVQGEDSTLYLLKYGKKIWSKKLGELIKSDFKPVQFFDDKRQQYICSGRSRIYVLARNEKGFEIRTSKPHHINNLTNFAVFNNGAEQSNVSFIASDGNNYELDKAGMTCKKITARGSSKYLFPFPMVMLNNTEFAILLDENGKLNAVNQSGKSAAGFPLNLQSHFRNPLLLEKAGNSLSIRAIGDKTGNLFKIGLSGKIEEKKQLFRPVNVSDFQFTADEKGIEWFIMRNNGKNVTILDKSENEICTIKDLGFGEKEFHFYNLGANIKVFCISTDNEHRLYDMGGNKIGDRAITSKYPPQITYSESYQKLLITAVGPEAIETWSVKMK</sequence>
<dbReference type="Proteomes" id="UP000199306">
    <property type="component" value="Unassembled WGS sequence"/>
</dbReference>